<protein>
    <submittedName>
        <fullName evidence="1">Uncharacterized protein</fullName>
    </submittedName>
</protein>
<dbReference type="Gramene" id="rna4330">
    <property type="protein sequence ID" value="RHN80404.1"/>
    <property type="gene ID" value="gene4330"/>
</dbReference>
<name>A0A396JT07_MEDTR</name>
<sequence>MYLDQIQLRFLHFSIALGAEIPIASDPFIMRRRLHDPTNILQKIK</sequence>
<dbReference type="Proteomes" id="UP000265566">
    <property type="component" value="Chromosome 1"/>
</dbReference>
<gene>
    <name evidence="1" type="ORF">MtrunA17_Chr1g0187931</name>
</gene>
<dbReference type="AlphaFoldDB" id="A0A396JT07"/>
<proteinExistence type="predicted"/>
<accession>A0A396JT07</accession>
<evidence type="ECO:0000313" key="1">
    <source>
        <dbReference type="EMBL" id="RHN80404.1"/>
    </source>
</evidence>
<organism evidence="1 2">
    <name type="scientific">Medicago truncatula</name>
    <name type="common">Barrel medic</name>
    <name type="synonym">Medicago tribuloides</name>
    <dbReference type="NCBI Taxonomy" id="3880"/>
    <lineage>
        <taxon>Eukaryota</taxon>
        <taxon>Viridiplantae</taxon>
        <taxon>Streptophyta</taxon>
        <taxon>Embryophyta</taxon>
        <taxon>Tracheophyta</taxon>
        <taxon>Spermatophyta</taxon>
        <taxon>Magnoliopsida</taxon>
        <taxon>eudicotyledons</taxon>
        <taxon>Gunneridae</taxon>
        <taxon>Pentapetalae</taxon>
        <taxon>rosids</taxon>
        <taxon>fabids</taxon>
        <taxon>Fabales</taxon>
        <taxon>Fabaceae</taxon>
        <taxon>Papilionoideae</taxon>
        <taxon>50 kb inversion clade</taxon>
        <taxon>NPAAA clade</taxon>
        <taxon>Hologalegina</taxon>
        <taxon>IRL clade</taxon>
        <taxon>Trifolieae</taxon>
        <taxon>Medicago</taxon>
    </lineage>
</organism>
<dbReference type="EMBL" id="PSQE01000001">
    <property type="protein sequence ID" value="RHN80404.1"/>
    <property type="molecule type" value="Genomic_DNA"/>
</dbReference>
<comment type="caution">
    <text evidence="1">The sequence shown here is derived from an EMBL/GenBank/DDBJ whole genome shotgun (WGS) entry which is preliminary data.</text>
</comment>
<reference evidence="2" key="1">
    <citation type="journal article" date="2018" name="Nat. Plants">
        <title>Whole-genome landscape of Medicago truncatula symbiotic genes.</title>
        <authorList>
            <person name="Pecrix Y."/>
            <person name="Staton S.E."/>
            <person name="Sallet E."/>
            <person name="Lelandais-Briere C."/>
            <person name="Moreau S."/>
            <person name="Carrere S."/>
            <person name="Blein T."/>
            <person name="Jardinaud M.F."/>
            <person name="Latrasse D."/>
            <person name="Zouine M."/>
            <person name="Zahm M."/>
            <person name="Kreplak J."/>
            <person name="Mayjonade B."/>
            <person name="Satge C."/>
            <person name="Perez M."/>
            <person name="Cauet S."/>
            <person name="Marande W."/>
            <person name="Chantry-Darmon C."/>
            <person name="Lopez-Roques C."/>
            <person name="Bouchez O."/>
            <person name="Berard A."/>
            <person name="Debelle F."/>
            <person name="Munos S."/>
            <person name="Bendahmane A."/>
            <person name="Berges H."/>
            <person name="Niebel A."/>
            <person name="Buitink J."/>
            <person name="Frugier F."/>
            <person name="Benhamed M."/>
            <person name="Crespi M."/>
            <person name="Gouzy J."/>
            <person name="Gamas P."/>
        </authorList>
    </citation>
    <scope>NUCLEOTIDE SEQUENCE [LARGE SCALE GENOMIC DNA]</scope>
    <source>
        <strain evidence="2">cv. Jemalong A17</strain>
    </source>
</reference>
<evidence type="ECO:0000313" key="2">
    <source>
        <dbReference type="Proteomes" id="UP000265566"/>
    </source>
</evidence>